<evidence type="ECO:0000259" key="12">
    <source>
        <dbReference type="PROSITE" id="PS51937"/>
    </source>
</evidence>
<dbReference type="InterPro" id="IPR044869">
    <property type="entry name" value="HNF-1_POU"/>
</dbReference>
<evidence type="ECO:0000313" key="13">
    <source>
        <dbReference type="EMBL" id="KAG8192802.1"/>
    </source>
</evidence>
<dbReference type="Pfam" id="PF04814">
    <property type="entry name" value="HNF-1_N"/>
    <property type="match status" value="1"/>
</dbReference>
<feature type="region of interest" description="Disordered" evidence="9">
    <location>
        <begin position="42"/>
        <end position="176"/>
    </location>
</feature>
<dbReference type="InterPro" id="IPR010982">
    <property type="entry name" value="Lambda_DNA-bd_dom_sf"/>
</dbReference>
<dbReference type="AlphaFoldDB" id="A0AAV6V8I3"/>
<dbReference type="SUPFAM" id="SSF47413">
    <property type="entry name" value="lambda repressor-like DNA-binding domains"/>
    <property type="match status" value="1"/>
</dbReference>
<dbReference type="InterPro" id="IPR044866">
    <property type="entry name" value="HNF_P1"/>
</dbReference>
<dbReference type="SUPFAM" id="SSF46689">
    <property type="entry name" value="Homeodomain-like"/>
    <property type="match status" value="1"/>
</dbReference>
<proteinExistence type="predicted"/>
<dbReference type="PANTHER" id="PTHR14618">
    <property type="entry name" value="HOMEODOX-CONTAINING PROTEIN 1 HMBOX1"/>
    <property type="match status" value="1"/>
</dbReference>
<sequence>MATALFTIEQIELIRRLRNSGITKEQVSMAFDQMDRLDVELGSKPPTARGHYSLDHDGPPTNGVSKSGNSYETCKTAPGESSFFNKQPAPESPFCSSRPQSSSNSSTDGATENGGSIQNGDASPGRHHHSPTSSTRLSGELTIVPLPTPPVPVSYSPAANDGAYGGNGRSSSSNDGASSNCVPIQCLVNPLDLLQDECYELDELKKKGEMAILSEIRNFVMRYNIKQTMIAEMTKMSQAYVSRFFRGDIQDMSDRTKNAFYMWYLTCKNNPWKLTQLCPNSGVKRMVSESGDLIPLKRERFTFKAAHLAVLERYYEKDPYPDSQTREQIVDECNKAVERAVRISDRPLAERERVTLPVVNNWFNNRRKEAKKQLRQQHGEKQRLFYSSAAAMAAVSVSMSPMGQSPLGLASVASMPALGWHQSQTALGGVANYVNAHQPAFHPNAQLDLSSEAMEDDSDSSRDSYANGDALSVEIHEEDSKSAATIKQEV</sequence>
<dbReference type="InterPro" id="IPR009057">
    <property type="entry name" value="Homeodomain-like_sf"/>
</dbReference>
<name>A0AAV6V8I3_9ARAC</name>
<feature type="compositionally biased region" description="Low complexity" evidence="9">
    <location>
        <begin position="92"/>
        <end position="106"/>
    </location>
</feature>
<feature type="domain" description="HNF-p1" evidence="12">
    <location>
        <begin position="2"/>
        <end position="33"/>
    </location>
</feature>
<evidence type="ECO:0000256" key="7">
    <source>
        <dbReference type="PROSITE-ProRule" id="PRU00108"/>
    </source>
</evidence>
<keyword evidence="6 7" id="KW-0539">Nucleus</keyword>
<evidence type="ECO:0000256" key="3">
    <source>
        <dbReference type="ARBA" id="ARBA00023125"/>
    </source>
</evidence>
<dbReference type="InterPro" id="IPR040363">
    <property type="entry name" value="HMBOX1"/>
</dbReference>
<evidence type="ECO:0000256" key="5">
    <source>
        <dbReference type="ARBA" id="ARBA00023163"/>
    </source>
</evidence>
<dbReference type="CDD" id="cd00086">
    <property type="entry name" value="homeodomain"/>
    <property type="match status" value="1"/>
</dbReference>
<evidence type="ECO:0000256" key="9">
    <source>
        <dbReference type="SAM" id="MobiDB-lite"/>
    </source>
</evidence>
<gene>
    <name evidence="13" type="ORF">JTE90_019119</name>
</gene>
<dbReference type="InterPro" id="IPR006899">
    <property type="entry name" value="HNF-1_N"/>
</dbReference>
<dbReference type="Gene3D" id="1.10.10.60">
    <property type="entry name" value="Homeodomain-like"/>
    <property type="match status" value="1"/>
</dbReference>
<protein>
    <recommendedName>
        <fullName evidence="15">Homeobox-containing protein 1</fullName>
    </recommendedName>
</protein>
<dbReference type="Gene3D" id="1.10.260.40">
    <property type="entry name" value="lambda repressor-like DNA-binding domains"/>
    <property type="match status" value="1"/>
</dbReference>
<evidence type="ECO:0000256" key="1">
    <source>
        <dbReference type="ARBA" id="ARBA00004123"/>
    </source>
</evidence>
<feature type="domain" description="Homeobox" evidence="10">
    <location>
        <begin position="294"/>
        <end position="373"/>
    </location>
</feature>
<feature type="compositionally biased region" description="Polar residues" evidence="9">
    <location>
        <begin position="62"/>
        <end position="73"/>
    </location>
</feature>
<evidence type="ECO:0000256" key="6">
    <source>
        <dbReference type="ARBA" id="ARBA00023242"/>
    </source>
</evidence>
<dbReference type="Proteomes" id="UP000827092">
    <property type="component" value="Unassembled WGS sequence"/>
</dbReference>
<feature type="region of interest" description="Disordered" evidence="9">
    <location>
        <begin position="451"/>
        <end position="490"/>
    </location>
</feature>
<dbReference type="GO" id="GO:0005634">
    <property type="term" value="C:nucleus"/>
    <property type="evidence" value="ECO:0007669"/>
    <property type="project" value="UniProtKB-SubCell"/>
</dbReference>
<dbReference type="PROSITE" id="PS51936">
    <property type="entry name" value="POU_4"/>
    <property type="match status" value="1"/>
</dbReference>
<evidence type="ECO:0000259" key="10">
    <source>
        <dbReference type="PROSITE" id="PS50071"/>
    </source>
</evidence>
<keyword evidence="5" id="KW-0804">Transcription</keyword>
<evidence type="ECO:0000256" key="8">
    <source>
        <dbReference type="RuleBase" id="RU000682"/>
    </source>
</evidence>
<keyword evidence="14" id="KW-1185">Reference proteome</keyword>
<feature type="compositionally biased region" description="Polar residues" evidence="9">
    <location>
        <begin position="107"/>
        <end position="121"/>
    </location>
</feature>
<evidence type="ECO:0000313" key="14">
    <source>
        <dbReference type="Proteomes" id="UP000827092"/>
    </source>
</evidence>
<evidence type="ECO:0000256" key="4">
    <source>
        <dbReference type="ARBA" id="ARBA00023155"/>
    </source>
</evidence>
<dbReference type="PANTHER" id="PTHR14618:SF0">
    <property type="entry name" value="HOMEOBOX-CONTAINING PROTEIN 1"/>
    <property type="match status" value="1"/>
</dbReference>
<evidence type="ECO:0000259" key="11">
    <source>
        <dbReference type="PROSITE" id="PS51936"/>
    </source>
</evidence>
<feature type="DNA-binding region" description="Homeobox" evidence="7">
    <location>
        <begin position="296"/>
        <end position="374"/>
    </location>
</feature>
<dbReference type="GO" id="GO:0045893">
    <property type="term" value="P:positive regulation of DNA-templated transcription"/>
    <property type="evidence" value="ECO:0007669"/>
    <property type="project" value="InterPro"/>
</dbReference>
<accession>A0AAV6V8I3</accession>
<dbReference type="InterPro" id="IPR001356">
    <property type="entry name" value="HD"/>
</dbReference>
<organism evidence="13 14">
    <name type="scientific">Oedothorax gibbosus</name>
    <dbReference type="NCBI Taxonomy" id="931172"/>
    <lineage>
        <taxon>Eukaryota</taxon>
        <taxon>Metazoa</taxon>
        <taxon>Ecdysozoa</taxon>
        <taxon>Arthropoda</taxon>
        <taxon>Chelicerata</taxon>
        <taxon>Arachnida</taxon>
        <taxon>Araneae</taxon>
        <taxon>Araneomorphae</taxon>
        <taxon>Entelegynae</taxon>
        <taxon>Araneoidea</taxon>
        <taxon>Linyphiidae</taxon>
        <taxon>Erigoninae</taxon>
        <taxon>Oedothorax</taxon>
    </lineage>
</organism>
<dbReference type="GO" id="GO:0003691">
    <property type="term" value="F:double-stranded telomeric DNA binding"/>
    <property type="evidence" value="ECO:0007669"/>
    <property type="project" value="InterPro"/>
</dbReference>
<dbReference type="PROSITE" id="PS51937">
    <property type="entry name" value="HNF_P1"/>
    <property type="match status" value="1"/>
</dbReference>
<keyword evidence="4 7" id="KW-0371">Homeobox</keyword>
<keyword evidence="2" id="KW-0805">Transcription regulation</keyword>
<comment type="caution">
    <text evidence="13">The sequence shown here is derived from an EMBL/GenBank/DDBJ whole genome shotgun (WGS) entry which is preliminary data.</text>
</comment>
<comment type="subcellular location">
    <subcellularLocation>
        <location evidence="1 7 8">Nucleus</location>
    </subcellularLocation>
</comment>
<dbReference type="Pfam" id="PF00046">
    <property type="entry name" value="Homeodomain"/>
    <property type="match status" value="1"/>
</dbReference>
<dbReference type="SMART" id="SM00389">
    <property type="entry name" value="HOX"/>
    <property type="match status" value="1"/>
</dbReference>
<evidence type="ECO:0000256" key="2">
    <source>
        <dbReference type="ARBA" id="ARBA00023015"/>
    </source>
</evidence>
<evidence type="ECO:0008006" key="15">
    <source>
        <dbReference type="Google" id="ProtNLM"/>
    </source>
</evidence>
<dbReference type="EMBL" id="JAFNEN010000135">
    <property type="protein sequence ID" value="KAG8192802.1"/>
    <property type="molecule type" value="Genomic_DNA"/>
</dbReference>
<feature type="domain" description="POU-specific atypical" evidence="11">
    <location>
        <begin position="184"/>
        <end position="280"/>
    </location>
</feature>
<reference evidence="13 14" key="1">
    <citation type="journal article" date="2022" name="Nat. Ecol. Evol.">
        <title>A masculinizing supergene underlies an exaggerated male reproductive morph in a spider.</title>
        <authorList>
            <person name="Hendrickx F."/>
            <person name="De Corte Z."/>
            <person name="Sonet G."/>
            <person name="Van Belleghem S.M."/>
            <person name="Kostlbacher S."/>
            <person name="Vangestel C."/>
        </authorList>
    </citation>
    <scope>NUCLEOTIDE SEQUENCE [LARGE SCALE GENOMIC DNA]</scope>
    <source>
        <strain evidence="13">W744_W776</strain>
    </source>
</reference>
<dbReference type="PROSITE" id="PS50071">
    <property type="entry name" value="HOMEOBOX_2"/>
    <property type="match status" value="1"/>
</dbReference>
<keyword evidence="3 7" id="KW-0238">DNA-binding</keyword>